<dbReference type="AlphaFoldDB" id="A0A024UHZ5"/>
<dbReference type="GeneID" id="20080703"/>
<protein>
    <submittedName>
        <fullName evidence="5">Uncharacterized protein</fullName>
    </submittedName>
</protein>
<feature type="compositionally biased region" description="Low complexity" evidence="4">
    <location>
        <begin position="14"/>
        <end position="28"/>
    </location>
</feature>
<dbReference type="Pfam" id="PF12796">
    <property type="entry name" value="Ank_2"/>
    <property type="match status" value="1"/>
</dbReference>
<feature type="repeat" description="ANK" evidence="3">
    <location>
        <begin position="182"/>
        <end position="214"/>
    </location>
</feature>
<accession>A0A024UHZ5</accession>
<gene>
    <name evidence="5" type="ORF">H310_03653</name>
</gene>
<dbReference type="PANTHER" id="PTHR24198">
    <property type="entry name" value="ANKYRIN REPEAT AND PROTEIN KINASE DOMAIN-CONTAINING PROTEIN"/>
    <property type="match status" value="1"/>
</dbReference>
<proteinExistence type="predicted"/>
<keyword evidence="2 3" id="KW-0040">ANK repeat</keyword>
<dbReference type="InterPro" id="IPR002110">
    <property type="entry name" value="Ankyrin_rpt"/>
</dbReference>
<sequence>MHALQRSVNGGKQQGSFRSSSSSSTQSQDVNPYHQLLDAVERSDTSVVDRLLHKGIRPSTQEVNMSILSAACMSGSYDVFEQLVTQGWLVFAASLSEAATVQILFELVNLATQGRNIQIITGLCRVGGITVSQVVERVPVTRDPSIVKVITPLLISAIQGDLHVVNYLLDGGVDVNLGSTKEGNSPLGMAAIHGHVAVVEALIESGANPHHTNYKGETVYDLADVYGHANIQCLLMHGEDKDDAMKLDDVDATLMKRRIHNIRKGKAHTHYTLQERGGQVDVSKLNRRINHLKNRVNGRVEADLYTLRSNSLGSDSF</sequence>
<dbReference type="SMART" id="SM00248">
    <property type="entry name" value="ANK"/>
    <property type="match status" value="3"/>
</dbReference>
<dbReference type="PROSITE" id="PS50088">
    <property type="entry name" value="ANK_REPEAT"/>
    <property type="match status" value="2"/>
</dbReference>
<feature type="repeat" description="ANK" evidence="3">
    <location>
        <begin position="148"/>
        <end position="180"/>
    </location>
</feature>
<feature type="compositionally biased region" description="Polar residues" evidence="4">
    <location>
        <begin position="1"/>
        <end position="11"/>
    </location>
</feature>
<evidence type="ECO:0000313" key="5">
    <source>
        <dbReference type="EMBL" id="ETW06056.1"/>
    </source>
</evidence>
<dbReference type="PANTHER" id="PTHR24198:SF165">
    <property type="entry name" value="ANKYRIN REPEAT-CONTAINING PROTEIN-RELATED"/>
    <property type="match status" value="1"/>
</dbReference>
<dbReference type="VEuPathDB" id="FungiDB:H310_03653"/>
<dbReference type="Gene3D" id="1.25.40.20">
    <property type="entry name" value="Ankyrin repeat-containing domain"/>
    <property type="match status" value="2"/>
</dbReference>
<organism evidence="5">
    <name type="scientific">Aphanomyces invadans</name>
    <dbReference type="NCBI Taxonomy" id="157072"/>
    <lineage>
        <taxon>Eukaryota</taxon>
        <taxon>Sar</taxon>
        <taxon>Stramenopiles</taxon>
        <taxon>Oomycota</taxon>
        <taxon>Saprolegniomycetes</taxon>
        <taxon>Saprolegniales</taxon>
        <taxon>Verrucalvaceae</taxon>
        <taxon>Aphanomyces</taxon>
    </lineage>
</organism>
<dbReference type="STRING" id="157072.A0A024UHZ5"/>
<dbReference type="InterPro" id="IPR036770">
    <property type="entry name" value="Ankyrin_rpt-contain_sf"/>
</dbReference>
<keyword evidence="1" id="KW-0677">Repeat</keyword>
<dbReference type="eggNOG" id="KOG0504">
    <property type="taxonomic scope" value="Eukaryota"/>
</dbReference>
<reference evidence="5" key="1">
    <citation type="submission" date="2013-12" db="EMBL/GenBank/DDBJ databases">
        <title>The Genome Sequence of Aphanomyces invadans NJM9701.</title>
        <authorList>
            <consortium name="The Broad Institute Genomics Platform"/>
            <person name="Russ C."/>
            <person name="Tyler B."/>
            <person name="van West P."/>
            <person name="Dieguez-Uribeondo J."/>
            <person name="Young S.K."/>
            <person name="Zeng Q."/>
            <person name="Gargeya S."/>
            <person name="Fitzgerald M."/>
            <person name="Abouelleil A."/>
            <person name="Alvarado L."/>
            <person name="Chapman S.B."/>
            <person name="Gainer-Dewar J."/>
            <person name="Goldberg J."/>
            <person name="Griggs A."/>
            <person name="Gujja S."/>
            <person name="Hansen M."/>
            <person name="Howarth C."/>
            <person name="Imamovic A."/>
            <person name="Ireland A."/>
            <person name="Larimer J."/>
            <person name="McCowan C."/>
            <person name="Murphy C."/>
            <person name="Pearson M."/>
            <person name="Poon T.W."/>
            <person name="Priest M."/>
            <person name="Roberts A."/>
            <person name="Saif S."/>
            <person name="Shea T."/>
            <person name="Sykes S."/>
            <person name="Wortman J."/>
            <person name="Nusbaum C."/>
            <person name="Birren B."/>
        </authorList>
    </citation>
    <scope>NUCLEOTIDE SEQUENCE [LARGE SCALE GENOMIC DNA]</scope>
    <source>
        <strain evidence="5">NJM9701</strain>
    </source>
</reference>
<evidence type="ECO:0000256" key="2">
    <source>
        <dbReference type="ARBA" id="ARBA00023043"/>
    </source>
</evidence>
<evidence type="ECO:0000256" key="1">
    <source>
        <dbReference type="ARBA" id="ARBA00022737"/>
    </source>
</evidence>
<evidence type="ECO:0000256" key="4">
    <source>
        <dbReference type="SAM" id="MobiDB-lite"/>
    </source>
</evidence>
<dbReference type="OrthoDB" id="194358at2759"/>
<dbReference type="RefSeq" id="XP_008865833.1">
    <property type="nucleotide sequence ID" value="XM_008867611.1"/>
</dbReference>
<evidence type="ECO:0000256" key="3">
    <source>
        <dbReference type="PROSITE-ProRule" id="PRU00023"/>
    </source>
</evidence>
<dbReference type="SUPFAM" id="SSF48403">
    <property type="entry name" value="Ankyrin repeat"/>
    <property type="match status" value="1"/>
</dbReference>
<name>A0A024UHZ5_9STRA</name>
<dbReference type="EMBL" id="KI913956">
    <property type="protein sequence ID" value="ETW06056.1"/>
    <property type="molecule type" value="Genomic_DNA"/>
</dbReference>
<feature type="region of interest" description="Disordered" evidence="4">
    <location>
        <begin position="1"/>
        <end position="30"/>
    </location>
</feature>
<dbReference type="PROSITE" id="PS50297">
    <property type="entry name" value="ANK_REP_REGION"/>
    <property type="match status" value="2"/>
</dbReference>